<name>A0ABW1SVW1_9LACO</name>
<evidence type="ECO:0000256" key="1">
    <source>
        <dbReference type="ARBA" id="ARBA00023015"/>
    </source>
</evidence>
<dbReference type="InterPro" id="IPR001387">
    <property type="entry name" value="Cro/C1-type_HTH"/>
</dbReference>
<dbReference type="CDD" id="cd00093">
    <property type="entry name" value="HTH_XRE"/>
    <property type="match status" value="1"/>
</dbReference>
<dbReference type="Pfam" id="PF00717">
    <property type="entry name" value="Peptidase_S24"/>
    <property type="match status" value="1"/>
</dbReference>
<reference evidence="6" key="1">
    <citation type="journal article" date="2019" name="Int. J. Syst. Evol. Microbiol.">
        <title>The Global Catalogue of Microorganisms (GCM) 10K type strain sequencing project: providing services to taxonomists for standard genome sequencing and annotation.</title>
        <authorList>
            <consortium name="The Broad Institute Genomics Platform"/>
            <consortium name="The Broad Institute Genome Sequencing Center for Infectious Disease"/>
            <person name="Wu L."/>
            <person name="Ma J."/>
        </authorList>
    </citation>
    <scope>NUCLEOTIDE SEQUENCE [LARGE SCALE GENOMIC DNA]</scope>
    <source>
        <strain evidence="6">CCM 8905</strain>
    </source>
</reference>
<protein>
    <submittedName>
        <fullName evidence="5">S24 family peptidase</fullName>
    </submittedName>
</protein>
<dbReference type="Gene3D" id="2.10.109.10">
    <property type="entry name" value="Umud Fragment, subunit A"/>
    <property type="match status" value="1"/>
</dbReference>
<dbReference type="InterPro" id="IPR015927">
    <property type="entry name" value="Peptidase_S24_S26A/B/C"/>
</dbReference>
<evidence type="ECO:0000313" key="5">
    <source>
        <dbReference type="EMBL" id="MFC6208198.1"/>
    </source>
</evidence>
<dbReference type="PANTHER" id="PTHR40661:SF1">
    <property type="entry name" value="HTH CRO_C1-TYPE DOMAIN-CONTAINING PROTEIN"/>
    <property type="match status" value="1"/>
</dbReference>
<keyword evidence="3" id="KW-0804">Transcription</keyword>
<feature type="domain" description="HTH cro/C1-type" evidence="4">
    <location>
        <begin position="11"/>
        <end position="65"/>
    </location>
</feature>
<dbReference type="EMBL" id="JBHSSK010000038">
    <property type="protein sequence ID" value="MFC6208198.1"/>
    <property type="molecule type" value="Genomic_DNA"/>
</dbReference>
<organism evidence="5 6">
    <name type="scientific">Levilactobacillus tongjiangensis</name>
    <dbReference type="NCBI Taxonomy" id="2486023"/>
    <lineage>
        <taxon>Bacteria</taxon>
        <taxon>Bacillati</taxon>
        <taxon>Bacillota</taxon>
        <taxon>Bacilli</taxon>
        <taxon>Lactobacillales</taxon>
        <taxon>Lactobacillaceae</taxon>
        <taxon>Levilactobacillus</taxon>
    </lineage>
</organism>
<accession>A0ABW1SVW1</accession>
<dbReference type="PROSITE" id="PS50943">
    <property type="entry name" value="HTH_CROC1"/>
    <property type="match status" value="1"/>
</dbReference>
<evidence type="ECO:0000256" key="3">
    <source>
        <dbReference type="ARBA" id="ARBA00023163"/>
    </source>
</evidence>
<sequence length="238" mass="26475">MKPENKISSQIKVLRSKMGWSQSQLADKLGVSKQSVSNWETNLKTPRMGALQKMSDLFGVSIGQITDGDRFENNLIKQTAQLMQGLPYSKQQEVFDFAKSRLTLNVNSNVIKFPKDDDTLEITASGVLSAGVGEFLDDSTKPFTVTVHKPVPRNYDYAFQINGHSMEPVYQDKQVVFVKKEDDYRDGQIIAAVMDGCAYLKKLSVVDGEATLVSLNPQYPNIKVDKETGIKVLGVVFS</sequence>
<proteinExistence type="predicted"/>
<evidence type="ECO:0000259" key="4">
    <source>
        <dbReference type="PROSITE" id="PS50943"/>
    </source>
</evidence>
<keyword evidence="6" id="KW-1185">Reference proteome</keyword>
<dbReference type="CDD" id="cd06529">
    <property type="entry name" value="S24_LexA-like"/>
    <property type="match status" value="1"/>
</dbReference>
<keyword evidence="2" id="KW-0238">DNA-binding</keyword>
<dbReference type="Gene3D" id="1.10.260.40">
    <property type="entry name" value="lambda repressor-like DNA-binding domains"/>
    <property type="match status" value="1"/>
</dbReference>
<dbReference type="InterPro" id="IPR036286">
    <property type="entry name" value="LexA/Signal_pep-like_sf"/>
</dbReference>
<dbReference type="RefSeq" id="WP_125694865.1">
    <property type="nucleotide sequence ID" value="NZ_JBHSSK010000038.1"/>
</dbReference>
<dbReference type="SUPFAM" id="SSF51306">
    <property type="entry name" value="LexA/Signal peptidase"/>
    <property type="match status" value="1"/>
</dbReference>
<dbReference type="Pfam" id="PF01381">
    <property type="entry name" value="HTH_3"/>
    <property type="match status" value="1"/>
</dbReference>
<gene>
    <name evidence="5" type="ORF">ACFP1G_12080</name>
</gene>
<dbReference type="PANTHER" id="PTHR40661">
    <property type="match status" value="1"/>
</dbReference>
<keyword evidence="1" id="KW-0805">Transcription regulation</keyword>
<evidence type="ECO:0000256" key="2">
    <source>
        <dbReference type="ARBA" id="ARBA00023125"/>
    </source>
</evidence>
<dbReference type="InterPro" id="IPR039418">
    <property type="entry name" value="LexA-like"/>
</dbReference>
<comment type="caution">
    <text evidence="5">The sequence shown here is derived from an EMBL/GenBank/DDBJ whole genome shotgun (WGS) entry which is preliminary data.</text>
</comment>
<dbReference type="Proteomes" id="UP001596254">
    <property type="component" value="Unassembled WGS sequence"/>
</dbReference>
<dbReference type="SUPFAM" id="SSF47413">
    <property type="entry name" value="lambda repressor-like DNA-binding domains"/>
    <property type="match status" value="1"/>
</dbReference>
<dbReference type="SMART" id="SM00530">
    <property type="entry name" value="HTH_XRE"/>
    <property type="match status" value="1"/>
</dbReference>
<evidence type="ECO:0000313" key="6">
    <source>
        <dbReference type="Proteomes" id="UP001596254"/>
    </source>
</evidence>
<dbReference type="InterPro" id="IPR010982">
    <property type="entry name" value="Lambda_DNA-bd_dom_sf"/>
</dbReference>